<evidence type="ECO:0000313" key="1">
    <source>
        <dbReference type="Ensembl" id="ENSHHUP00000051678.1"/>
    </source>
</evidence>
<dbReference type="STRING" id="62062.ENSHHUP00000051678"/>
<dbReference type="AlphaFoldDB" id="A0A4W5NP50"/>
<evidence type="ECO:0000313" key="2">
    <source>
        <dbReference type="Proteomes" id="UP000314982"/>
    </source>
</evidence>
<dbReference type="Ensembl" id="ENSHHUT00000053500.1">
    <property type="protein sequence ID" value="ENSHHUP00000051678.1"/>
    <property type="gene ID" value="ENSHHUG00000031101.1"/>
</dbReference>
<sequence>MSNMLGASLSQLASVMENLKNIFLGPEMVANTPLMIEQAEMLEGHRKLVNLECSCTISTAWAEINTDIMNLILNYFGKVSDDLAKQLWIVLQRALGKAEGHSEQ</sequence>
<protein>
    <submittedName>
        <fullName evidence="1">Uncharacterized protein</fullName>
    </submittedName>
</protein>
<keyword evidence="2" id="KW-1185">Reference proteome</keyword>
<reference evidence="1" key="3">
    <citation type="submission" date="2025-09" db="UniProtKB">
        <authorList>
            <consortium name="Ensembl"/>
        </authorList>
    </citation>
    <scope>IDENTIFICATION</scope>
</reference>
<reference evidence="2" key="1">
    <citation type="submission" date="2018-06" db="EMBL/GenBank/DDBJ databases">
        <title>Genome assembly of Danube salmon.</title>
        <authorList>
            <person name="Macqueen D.J."/>
            <person name="Gundappa M.K."/>
        </authorList>
    </citation>
    <scope>NUCLEOTIDE SEQUENCE [LARGE SCALE GENOMIC DNA]</scope>
</reference>
<name>A0A4W5NP50_9TELE</name>
<proteinExistence type="predicted"/>
<organism evidence="1 2">
    <name type="scientific">Hucho hucho</name>
    <name type="common">huchen</name>
    <dbReference type="NCBI Taxonomy" id="62062"/>
    <lineage>
        <taxon>Eukaryota</taxon>
        <taxon>Metazoa</taxon>
        <taxon>Chordata</taxon>
        <taxon>Craniata</taxon>
        <taxon>Vertebrata</taxon>
        <taxon>Euteleostomi</taxon>
        <taxon>Actinopterygii</taxon>
        <taxon>Neopterygii</taxon>
        <taxon>Teleostei</taxon>
        <taxon>Protacanthopterygii</taxon>
        <taxon>Salmoniformes</taxon>
        <taxon>Salmonidae</taxon>
        <taxon>Salmoninae</taxon>
        <taxon>Hucho</taxon>
    </lineage>
</organism>
<reference evidence="1" key="2">
    <citation type="submission" date="2025-08" db="UniProtKB">
        <authorList>
            <consortium name="Ensembl"/>
        </authorList>
    </citation>
    <scope>IDENTIFICATION</scope>
</reference>
<dbReference type="Proteomes" id="UP000314982">
    <property type="component" value="Unassembled WGS sequence"/>
</dbReference>
<accession>A0A4W5NP50</accession>